<proteinExistence type="predicted"/>
<gene>
    <name evidence="2" type="ORF">G3R41_14575</name>
    <name evidence="1" type="ORF">GCU67_13925</name>
</gene>
<reference evidence="2 4" key="2">
    <citation type="submission" date="2020-02" db="EMBL/GenBank/DDBJ databases">
        <title>The WGS of Modestobacter muralis DSM 100205.</title>
        <authorList>
            <person name="Jiang Z."/>
        </authorList>
    </citation>
    <scope>NUCLEOTIDE SEQUENCE [LARGE SCALE GENOMIC DNA]</scope>
    <source>
        <strain evidence="2 4">DSM 100205</strain>
    </source>
</reference>
<sequence length="348" mass="38080">MRTTRTCSSCGYTADYASIPLADAHHRRHSCDKHRLAVERDARRADRARTRAPRACIHPRSQHVHGTRSAYVKDRCRCSDCTAANTAVSRTANRQRAYGRWQPLVDAGPAQEHLVALRAAGMGVQRIASLADMSVSHVRELAAPDSAHRRTRPSTAVRILNISVDDPRAPRSCVDATGTRRRLQALVAIGWSLELLATELVRRPSSLRRSLTSLSVTARTAQDVATLYERLSNTPPPRDNGVQRATADAARAHAVAHGWLPPLVWDDIDNDVPPPPAATELLKDDVDEIAVERAMAGDGIQYADLTAAEQAQVVHRLTDRGQSLRDIAGQLATTKRTVSRQRAAAGPR</sequence>
<dbReference type="EMBL" id="JAAGWH010000039">
    <property type="protein sequence ID" value="NEK95252.1"/>
    <property type="molecule type" value="Genomic_DNA"/>
</dbReference>
<dbReference type="RefSeq" id="WP_163611818.1">
    <property type="nucleotide sequence ID" value="NZ_JAAGWB010000041.1"/>
</dbReference>
<dbReference type="EMBL" id="JAAGWB010000041">
    <property type="protein sequence ID" value="NEN52140.1"/>
    <property type="molecule type" value="Genomic_DNA"/>
</dbReference>
<keyword evidence="3" id="KW-1185">Reference proteome</keyword>
<evidence type="ECO:0000313" key="3">
    <source>
        <dbReference type="Proteomes" id="UP000468828"/>
    </source>
</evidence>
<protein>
    <submittedName>
        <fullName evidence="2">Helix-turn-helix domain containing protein</fullName>
    </submittedName>
</protein>
<evidence type="ECO:0000313" key="1">
    <source>
        <dbReference type="EMBL" id="NEK95252.1"/>
    </source>
</evidence>
<reference evidence="1 3" key="1">
    <citation type="submission" date="2020-01" db="EMBL/GenBank/DDBJ databases">
        <title>the WGS Modestobacter muralis CPCC 204518.</title>
        <authorList>
            <person name="Jiang Z."/>
        </authorList>
    </citation>
    <scope>NUCLEOTIDE SEQUENCE [LARGE SCALE GENOMIC DNA]</scope>
    <source>
        <strain evidence="1 3">DSM 100205</strain>
    </source>
</reference>
<dbReference type="Proteomes" id="UP000468828">
    <property type="component" value="Unassembled WGS sequence"/>
</dbReference>
<organism evidence="2 4">
    <name type="scientific">Modestobacter muralis</name>
    <dbReference type="NCBI Taxonomy" id="1608614"/>
    <lineage>
        <taxon>Bacteria</taxon>
        <taxon>Bacillati</taxon>
        <taxon>Actinomycetota</taxon>
        <taxon>Actinomycetes</taxon>
        <taxon>Geodermatophilales</taxon>
        <taxon>Geodermatophilaceae</taxon>
        <taxon>Modestobacter</taxon>
    </lineage>
</organism>
<name>A0A6P0H941_9ACTN</name>
<evidence type="ECO:0000313" key="4">
    <source>
        <dbReference type="Proteomes" id="UP000471152"/>
    </source>
</evidence>
<comment type="caution">
    <text evidence="2">The sequence shown here is derived from an EMBL/GenBank/DDBJ whole genome shotgun (WGS) entry which is preliminary data.</text>
</comment>
<evidence type="ECO:0000313" key="2">
    <source>
        <dbReference type="EMBL" id="NEN52140.1"/>
    </source>
</evidence>
<accession>A0A6P0H941</accession>
<dbReference type="Proteomes" id="UP000471152">
    <property type="component" value="Unassembled WGS sequence"/>
</dbReference>
<dbReference type="AlphaFoldDB" id="A0A6P0H941"/>